<accession>A0AAV2BAX0</accession>
<dbReference type="AlphaFoldDB" id="A0AAV2BAX0"/>
<proteinExistence type="predicted"/>
<protein>
    <submittedName>
        <fullName evidence="1">Uncharacterized protein</fullName>
    </submittedName>
</protein>
<name>A0AAV2BAX0_9ARAC</name>
<comment type="caution">
    <text evidence="1">The sequence shown here is derived from an EMBL/GenBank/DDBJ whole genome shotgun (WGS) entry which is preliminary data.</text>
</comment>
<keyword evidence="2" id="KW-1185">Reference proteome</keyword>
<gene>
    <name evidence="1" type="ORF">LARSCL_LOCUS17846</name>
</gene>
<feature type="non-terminal residue" evidence="1">
    <location>
        <position position="249"/>
    </location>
</feature>
<organism evidence="1 2">
    <name type="scientific">Larinioides sclopetarius</name>
    <dbReference type="NCBI Taxonomy" id="280406"/>
    <lineage>
        <taxon>Eukaryota</taxon>
        <taxon>Metazoa</taxon>
        <taxon>Ecdysozoa</taxon>
        <taxon>Arthropoda</taxon>
        <taxon>Chelicerata</taxon>
        <taxon>Arachnida</taxon>
        <taxon>Araneae</taxon>
        <taxon>Araneomorphae</taxon>
        <taxon>Entelegynae</taxon>
        <taxon>Araneoidea</taxon>
        <taxon>Araneidae</taxon>
        <taxon>Larinioides</taxon>
    </lineage>
</organism>
<reference evidence="1 2" key="1">
    <citation type="submission" date="2024-04" db="EMBL/GenBank/DDBJ databases">
        <authorList>
            <person name="Rising A."/>
            <person name="Reimegard J."/>
            <person name="Sonavane S."/>
            <person name="Akerstrom W."/>
            <person name="Nylinder S."/>
            <person name="Hedman E."/>
            <person name="Kallberg Y."/>
        </authorList>
    </citation>
    <scope>NUCLEOTIDE SEQUENCE [LARGE SCALE GENOMIC DNA]</scope>
</reference>
<dbReference type="Proteomes" id="UP001497382">
    <property type="component" value="Unassembled WGS sequence"/>
</dbReference>
<evidence type="ECO:0000313" key="1">
    <source>
        <dbReference type="EMBL" id="CAL1292785.1"/>
    </source>
</evidence>
<sequence length="249" mass="28581">TGEWEITFKAWNSEVDEYSNEIKLLVRILNNVSDFTFNASKLALEVDKTTEFQILVSEVDDYTCLMFDGGDDGRLIGFGNKDVCTLYYDEGQFKFIKKSSSRKRREASKAEWIDDTIRILYNYGYGGEFPASVDVFNSVSSLKKNLTIAVSDGEYKAPLIWIDKNSTDLENPIECQRGYDCRYETTAIFRNDESYLASHLWTLYSIDSSGKEEEIDISDLKTRNCSAIRIVKRSLAIGLYKLKYTLTVY</sequence>
<dbReference type="EMBL" id="CAXIEN010000312">
    <property type="protein sequence ID" value="CAL1292785.1"/>
    <property type="molecule type" value="Genomic_DNA"/>
</dbReference>
<evidence type="ECO:0000313" key="2">
    <source>
        <dbReference type="Proteomes" id="UP001497382"/>
    </source>
</evidence>
<feature type="non-terminal residue" evidence="1">
    <location>
        <position position="1"/>
    </location>
</feature>